<gene>
    <name evidence="1" type="ORF">ACFSUS_19155</name>
</gene>
<reference evidence="2" key="1">
    <citation type="journal article" date="2019" name="Int. J. Syst. Evol. Microbiol.">
        <title>The Global Catalogue of Microorganisms (GCM) 10K type strain sequencing project: providing services to taxonomists for standard genome sequencing and annotation.</title>
        <authorList>
            <consortium name="The Broad Institute Genomics Platform"/>
            <consortium name="The Broad Institute Genome Sequencing Center for Infectious Disease"/>
            <person name="Wu L."/>
            <person name="Ma J."/>
        </authorList>
    </citation>
    <scope>NUCLEOTIDE SEQUENCE [LARGE SCALE GENOMIC DNA]</scope>
    <source>
        <strain evidence="2">KCTC 42805</strain>
    </source>
</reference>
<keyword evidence="2" id="KW-1185">Reference proteome</keyword>
<dbReference type="EMBL" id="JBHULN010000012">
    <property type="protein sequence ID" value="MFD2572767.1"/>
    <property type="molecule type" value="Genomic_DNA"/>
</dbReference>
<evidence type="ECO:0000313" key="2">
    <source>
        <dbReference type="Proteomes" id="UP001597469"/>
    </source>
</evidence>
<accession>A0ABW5MAZ8</accession>
<name>A0ABW5MAZ8_9BACT</name>
<proteinExistence type="predicted"/>
<protein>
    <submittedName>
        <fullName evidence="1">Uncharacterized protein</fullName>
    </submittedName>
</protein>
<organism evidence="1 2">
    <name type="scientific">Spirosoma soli</name>
    <dbReference type="NCBI Taxonomy" id="1770529"/>
    <lineage>
        <taxon>Bacteria</taxon>
        <taxon>Pseudomonadati</taxon>
        <taxon>Bacteroidota</taxon>
        <taxon>Cytophagia</taxon>
        <taxon>Cytophagales</taxon>
        <taxon>Cytophagaceae</taxon>
        <taxon>Spirosoma</taxon>
    </lineage>
</organism>
<sequence>MKERNPPQEPCSLSTGCWKLKPGIDKHPTPTGVDGGRETQLNKRTCNLYTPVWLG</sequence>
<dbReference type="RefSeq" id="WP_381525357.1">
    <property type="nucleotide sequence ID" value="NZ_JBHULN010000012.1"/>
</dbReference>
<evidence type="ECO:0000313" key="1">
    <source>
        <dbReference type="EMBL" id="MFD2572767.1"/>
    </source>
</evidence>
<dbReference type="Proteomes" id="UP001597469">
    <property type="component" value="Unassembled WGS sequence"/>
</dbReference>
<comment type="caution">
    <text evidence="1">The sequence shown here is derived from an EMBL/GenBank/DDBJ whole genome shotgun (WGS) entry which is preliminary data.</text>
</comment>